<evidence type="ECO:0000313" key="2">
    <source>
        <dbReference type="Proteomes" id="UP000254134"/>
    </source>
</evidence>
<organism evidence="1 2">
    <name type="scientific">Gaiella occulta</name>
    <dbReference type="NCBI Taxonomy" id="1002870"/>
    <lineage>
        <taxon>Bacteria</taxon>
        <taxon>Bacillati</taxon>
        <taxon>Actinomycetota</taxon>
        <taxon>Thermoleophilia</taxon>
        <taxon>Gaiellales</taxon>
        <taxon>Gaiellaceae</taxon>
        <taxon>Gaiella</taxon>
    </lineage>
</organism>
<reference evidence="1 2" key="1">
    <citation type="submission" date="2018-07" db="EMBL/GenBank/DDBJ databases">
        <title>High-quality-draft genome sequence of Gaiella occulta.</title>
        <authorList>
            <person name="Severino R."/>
            <person name="Froufe H.J.C."/>
            <person name="Rainey F.A."/>
            <person name="Barroso C."/>
            <person name="Albuquerque L."/>
            <person name="Lobo-Da-Cunha A."/>
            <person name="Da Costa M.S."/>
            <person name="Egas C."/>
        </authorList>
    </citation>
    <scope>NUCLEOTIDE SEQUENCE [LARGE SCALE GENOMIC DNA]</scope>
    <source>
        <strain evidence="1 2">F2-233</strain>
    </source>
</reference>
<sequence length="227" mass="24774">MSLPDWLQALLPGDTAQTWRQIAGVVPAEAYLGGGTALAVHLRHRQSRDLDFFSHRPLDLDELARQLRSLGDFATTQQAVGTLNGLFGETGVQFLHCGTDRPERLLEPTTAVAGLQVAGLGDLLAMELDAIAGRGQLRDYYDLMAIEQHGGRSVEEGLALYLARYEPAHADSAITSIILALGYLDDVADDPFLPVRRDAVRGYWQRRQPPIVAALDRHGITRLPGDG</sequence>
<dbReference type="InterPro" id="IPR014942">
    <property type="entry name" value="AbiEii"/>
</dbReference>
<keyword evidence="2" id="KW-1185">Reference proteome</keyword>
<dbReference type="EMBL" id="QQZY01000002">
    <property type="protein sequence ID" value="RDI74924.1"/>
    <property type="molecule type" value="Genomic_DNA"/>
</dbReference>
<evidence type="ECO:0000313" key="1">
    <source>
        <dbReference type="EMBL" id="RDI74924.1"/>
    </source>
</evidence>
<dbReference type="RefSeq" id="WP_181813337.1">
    <property type="nucleotide sequence ID" value="NZ_QQZY01000002.1"/>
</dbReference>
<dbReference type="AlphaFoldDB" id="A0A7M2YYU1"/>
<keyword evidence="1" id="KW-0808">Transferase</keyword>
<dbReference type="Proteomes" id="UP000254134">
    <property type="component" value="Unassembled WGS sequence"/>
</dbReference>
<gene>
    <name evidence="1" type="ORF">Gocc_0722</name>
</gene>
<proteinExistence type="predicted"/>
<accession>A0A7M2YYU1</accession>
<comment type="caution">
    <text evidence="1">The sequence shown here is derived from an EMBL/GenBank/DDBJ whole genome shotgun (WGS) entry which is preliminary data.</text>
</comment>
<reference evidence="2" key="2">
    <citation type="journal article" date="2019" name="MicrobiologyOpen">
        <title>High-quality draft genome sequence of Gaiella occulta isolated from a 150 meter deep mineral water borehole and comparison with the genome sequences of other deep-branching lineages of the phylum Actinobacteria.</title>
        <authorList>
            <person name="Severino R."/>
            <person name="Froufe H.J.C."/>
            <person name="Barroso C."/>
            <person name="Albuquerque L."/>
            <person name="Lobo-da-Cunha A."/>
            <person name="da Costa M.S."/>
            <person name="Egas C."/>
        </authorList>
    </citation>
    <scope>NUCLEOTIDE SEQUENCE [LARGE SCALE GENOMIC DNA]</scope>
    <source>
        <strain evidence="2">F2-233</strain>
    </source>
</reference>
<name>A0A7M2YYU1_9ACTN</name>
<protein>
    <submittedName>
        <fullName evidence="1">Nucleotidyl transferase</fullName>
    </submittedName>
</protein>
<dbReference type="GO" id="GO:0016740">
    <property type="term" value="F:transferase activity"/>
    <property type="evidence" value="ECO:0007669"/>
    <property type="project" value="UniProtKB-KW"/>
</dbReference>
<dbReference type="Pfam" id="PF08843">
    <property type="entry name" value="AbiEii"/>
    <property type="match status" value="1"/>
</dbReference>